<protein>
    <recommendedName>
        <fullName evidence="2">Homologous recombination OB-fold protein OB-fold domain-containing protein</fullName>
    </recommendedName>
</protein>
<feature type="domain" description="Homologous recombination OB-fold protein OB-fold" evidence="2">
    <location>
        <begin position="341"/>
        <end position="427"/>
    </location>
</feature>
<feature type="compositionally biased region" description="Basic and acidic residues" evidence="1">
    <location>
        <begin position="490"/>
        <end position="501"/>
    </location>
</feature>
<dbReference type="Proteomes" id="UP000053825">
    <property type="component" value="Unassembled WGS sequence"/>
</dbReference>
<gene>
    <name evidence="3" type="ORF">WH47_09379</name>
</gene>
<dbReference type="OrthoDB" id="21443at2759"/>
<organism evidence="3 4">
    <name type="scientific">Habropoda laboriosa</name>
    <dbReference type="NCBI Taxonomy" id="597456"/>
    <lineage>
        <taxon>Eukaryota</taxon>
        <taxon>Metazoa</taxon>
        <taxon>Ecdysozoa</taxon>
        <taxon>Arthropoda</taxon>
        <taxon>Hexapoda</taxon>
        <taxon>Insecta</taxon>
        <taxon>Pterygota</taxon>
        <taxon>Neoptera</taxon>
        <taxon>Endopterygota</taxon>
        <taxon>Hymenoptera</taxon>
        <taxon>Apocrita</taxon>
        <taxon>Aculeata</taxon>
        <taxon>Apoidea</taxon>
        <taxon>Anthophila</taxon>
        <taxon>Apidae</taxon>
        <taxon>Habropoda</taxon>
    </lineage>
</organism>
<dbReference type="InterPro" id="IPR028045">
    <property type="entry name" value="HROB"/>
</dbReference>
<dbReference type="PANTHER" id="PTHR14523">
    <property type="entry name" value="UNCHARACTERIZED PROTEIN C17ORF53 HOMOLOG"/>
    <property type="match status" value="1"/>
</dbReference>
<feature type="region of interest" description="Disordered" evidence="1">
    <location>
        <begin position="681"/>
        <end position="704"/>
    </location>
</feature>
<feature type="compositionally biased region" description="Polar residues" evidence="1">
    <location>
        <begin position="45"/>
        <end position="58"/>
    </location>
</feature>
<dbReference type="GO" id="GO:0000725">
    <property type="term" value="P:recombinational repair"/>
    <property type="evidence" value="ECO:0007669"/>
    <property type="project" value="InterPro"/>
</dbReference>
<evidence type="ECO:0000313" key="4">
    <source>
        <dbReference type="Proteomes" id="UP000053825"/>
    </source>
</evidence>
<keyword evidence="4" id="KW-1185">Reference proteome</keyword>
<proteinExistence type="predicted"/>
<dbReference type="Pfam" id="PF15072">
    <property type="entry name" value="HROB"/>
    <property type="match status" value="1"/>
</dbReference>
<feature type="region of interest" description="Disordered" evidence="1">
    <location>
        <begin position="471"/>
        <end position="560"/>
    </location>
</feature>
<evidence type="ECO:0000256" key="1">
    <source>
        <dbReference type="SAM" id="MobiDB-lite"/>
    </source>
</evidence>
<dbReference type="AlphaFoldDB" id="A0A0L7RFC4"/>
<feature type="compositionally biased region" description="Low complexity" evidence="1">
    <location>
        <begin position="185"/>
        <end position="197"/>
    </location>
</feature>
<accession>A0A0L7RFC4</accession>
<name>A0A0L7RFC4_9HYME</name>
<evidence type="ECO:0000313" key="3">
    <source>
        <dbReference type="EMBL" id="KOC69421.1"/>
    </source>
</evidence>
<evidence type="ECO:0000259" key="2">
    <source>
        <dbReference type="Pfam" id="PF15072"/>
    </source>
</evidence>
<feature type="compositionally biased region" description="Low complexity" evidence="1">
    <location>
        <begin position="475"/>
        <end position="489"/>
    </location>
</feature>
<reference evidence="3 4" key="1">
    <citation type="submission" date="2015-07" db="EMBL/GenBank/DDBJ databases">
        <title>The genome of Habropoda laboriosa.</title>
        <authorList>
            <person name="Pan H."/>
            <person name="Kapheim K."/>
        </authorList>
    </citation>
    <scope>NUCLEOTIDE SEQUENCE [LARGE SCALE GENOMIC DNA]</scope>
    <source>
        <strain evidence="3">0110345459</strain>
    </source>
</reference>
<dbReference type="EMBL" id="KQ414608">
    <property type="protein sequence ID" value="KOC69421.1"/>
    <property type="molecule type" value="Genomic_DNA"/>
</dbReference>
<feature type="region of interest" description="Disordered" evidence="1">
    <location>
        <begin position="180"/>
        <end position="200"/>
    </location>
</feature>
<feature type="region of interest" description="Disordered" evidence="1">
    <location>
        <begin position="28"/>
        <end position="58"/>
    </location>
</feature>
<dbReference type="PANTHER" id="PTHR14523:SF1">
    <property type="entry name" value="HOMOLOGOUS RECOMBINATION OB-FOLD PROTEIN"/>
    <property type="match status" value="1"/>
</dbReference>
<sequence length="724" mass="81921">MFESDDWDLDQDFLNDVDDKTIKYCSQIDNQGSEPKRRKVEKNNDPTSSLNNDTDTWEENTINTTTLKQNGNKESRKNLILGMFNKNVPDKNISQDVSSDPKRSYDNIQTKAHASNTQNCENNQLPRKNLVLGILKNKNKQDKIIENNPKNIELRKFEPRINNNGNINSKQRSTAINNKTSSEISKSNFKVQSSSSNDNSKQYLFGNSTKQLLSNVLKQPSTSNIEFKNGSSNNSKFKHPPVQSNKKLTLVRKFPGPAGLLPDDIDTIPCVSYLNSLEESEIVNEENDCNSLSEYCSQDTKNLFTEGAWQLLLDDLPNDFLKGHEIATIKQVATLNGFNNTKVDFLAGIIEHIDYSHDNPPIVLKDFTDSIQGIVHRDVPLKYPGLLESNVVVLLHDVGLLRTSRTFASHKYQILISPSSLLAIYTSKGTIEHTQYMESVFENIADGRTKKQEEENKECISAKVAHSSKSSFQFNVKSNNNSKGSINSKKNTENTNKKESDFNTNMNEKNESINESMDYDTDMSFSISPKPITDSQSEKKFNNSTSKNLKHIKQKSEKQINVQNDDKERAENLFKSLKRFSPNAKKLLSKNSKVFQTNAGHSEPMSICSKEIESEVLNDMISQKMDVQEFDKNMSPNKVKSIVETVPSIYYNKTENKQKNIRSTLLQFKNADVLTPPEIVPVKKSSKDSGSLHDILGNTENDSDDEILSQFDMDTICSNYNEKS</sequence>
<dbReference type="InterPro" id="IPR058570">
    <property type="entry name" value="HROB_OB"/>
</dbReference>